<organism evidence="2 3">
    <name type="scientific">Mucuna pruriens</name>
    <name type="common">Velvet bean</name>
    <name type="synonym">Dolichos pruriens</name>
    <dbReference type="NCBI Taxonomy" id="157652"/>
    <lineage>
        <taxon>Eukaryota</taxon>
        <taxon>Viridiplantae</taxon>
        <taxon>Streptophyta</taxon>
        <taxon>Embryophyta</taxon>
        <taxon>Tracheophyta</taxon>
        <taxon>Spermatophyta</taxon>
        <taxon>Magnoliopsida</taxon>
        <taxon>eudicotyledons</taxon>
        <taxon>Gunneridae</taxon>
        <taxon>Pentapetalae</taxon>
        <taxon>rosids</taxon>
        <taxon>fabids</taxon>
        <taxon>Fabales</taxon>
        <taxon>Fabaceae</taxon>
        <taxon>Papilionoideae</taxon>
        <taxon>50 kb inversion clade</taxon>
        <taxon>NPAAA clade</taxon>
        <taxon>indigoferoid/millettioid clade</taxon>
        <taxon>Phaseoleae</taxon>
        <taxon>Mucuna</taxon>
    </lineage>
</organism>
<accession>A0A371F581</accession>
<feature type="non-terminal residue" evidence="2">
    <location>
        <position position="1"/>
    </location>
</feature>
<feature type="region of interest" description="Disordered" evidence="1">
    <location>
        <begin position="1"/>
        <end position="68"/>
    </location>
</feature>
<reference evidence="2" key="1">
    <citation type="submission" date="2018-05" db="EMBL/GenBank/DDBJ databases">
        <title>Draft genome of Mucuna pruriens seed.</title>
        <authorList>
            <person name="Nnadi N.E."/>
            <person name="Vos R."/>
            <person name="Hasami M.H."/>
            <person name="Devisetty U.K."/>
            <person name="Aguiy J.C."/>
        </authorList>
    </citation>
    <scope>NUCLEOTIDE SEQUENCE [LARGE SCALE GENOMIC DNA]</scope>
    <source>
        <strain evidence="2">JCA_2017</strain>
    </source>
</reference>
<dbReference type="EMBL" id="QJKJ01010523">
    <property type="protein sequence ID" value="RDX73444.1"/>
    <property type="molecule type" value="Genomic_DNA"/>
</dbReference>
<evidence type="ECO:0000256" key="1">
    <source>
        <dbReference type="SAM" id="MobiDB-lite"/>
    </source>
</evidence>
<comment type="caution">
    <text evidence="2">The sequence shown here is derived from an EMBL/GenBank/DDBJ whole genome shotgun (WGS) entry which is preliminary data.</text>
</comment>
<name>A0A371F581_MUCPR</name>
<evidence type="ECO:0000313" key="3">
    <source>
        <dbReference type="Proteomes" id="UP000257109"/>
    </source>
</evidence>
<proteinExistence type="predicted"/>
<keyword evidence="3" id="KW-1185">Reference proteome</keyword>
<sequence>MGEIRARVEKHIEAEEDQADRIHSKGDCSHPAKTHHRQGGKVDAAPPNSPHEGETSTNPPRGLPYIIT</sequence>
<dbReference type="Proteomes" id="UP000257109">
    <property type="component" value="Unassembled WGS sequence"/>
</dbReference>
<dbReference type="AlphaFoldDB" id="A0A371F581"/>
<gene>
    <name evidence="2" type="ORF">CR513_46958</name>
</gene>
<evidence type="ECO:0000313" key="2">
    <source>
        <dbReference type="EMBL" id="RDX73444.1"/>
    </source>
</evidence>
<feature type="compositionally biased region" description="Basic and acidic residues" evidence="1">
    <location>
        <begin position="1"/>
        <end position="30"/>
    </location>
</feature>
<protein>
    <submittedName>
        <fullName evidence="2">Uncharacterized protein</fullName>
    </submittedName>
</protein>